<dbReference type="PANTHER" id="PTHR24184">
    <property type="entry name" value="SI:CH211-189E2.2"/>
    <property type="match status" value="1"/>
</dbReference>
<dbReference type="PANTHER" id="PTHR24184:SF11">
    <property type="entry name" value="ANKYRIN REPEAT AND SOCS BOX CONTAINING 3"/>
    <property type="match status" value="1"/>
</dbReference>
<dbReference type="PROSITE" id="PS50088">
    <property type="entry name" value="ANK_REPEAT"/>
    <property type="match status" value="3"/>
</dbReference>
<feature type="repeat" description="ANK" evidence="1">
    <location>
        <begin position="115"/>
        <end position="147"/>
    </location>
</feature>
<keyword evidence="3" id="KW-1185">Reference proteome</keyword>
<keyword evidence="1" id="KW-0040">ANK repeat</keyword>
<evidence type="ECO:0000313" key="2">
    <source>
        <dbReference type="EMBL" id="MBR7798508.1"/>
    </source>
</evidence>
<dbReference type="SMART" id="SM00248">
    <property type="entry name" value="ANK"/>
    <property type="match status" value="5"/>
</dbReference>
<dbReference type="AlphaFoldDB" id="A0A941E2J4"/>
<reference evidence="2" key="1">
    <citation type="submission" date="2021-04" db="EMBL/GenBank/DDBJ databases">
        <title>novel species isolated from subtropical streams in China.</title>
        <authorList>
            <person name="Lu H."/>
        </authorList>
    </citation>
    <scope>NUCLEOTIDE SEQUENCE</scope>
    <source>
        <strain evidence="2">FT137W</strain>
    </source>
</reference>
<dbReference type="InterPro" id="IPR036770">
    <property type="entry name" value="Ankyrin_rpt-contain_sf"/>
</dbReference>
<comment type="caution">
    <text evidence="2">The sequence shown here is derived from an EMBL/GenBank/DDBJ whole genome shotgun (WGS) entry which is preliminary data.</text>
</comment>
<organism evidence="2 3">
    <name type="scientific">Undibacterium fentianense</name>
    <dbReference type="NCBI Taxonomy" id="2828728"/>
    <lineage>
        <taxon>Bacteria</taxon>
        <taxon>Pseudomonadati</taxon>
        <taxon>Pseudomonadota</taxon>
        <taxon>Betaproteobacteria</taxon>
        <taxon>Burkholderiales</taxon>
        <taxon>Oxalobacteraceae</taxon>
        <taxon>Undibacterium</taxon>
    </lineage>
</organism>
<evidence type="ECO:0000313" key="3">
    <source>
        <dbReference type="Proteomes" id="UP000678545"/>
    </source>
</evidence>
<feature type="repeat" description="ANK" evidence="1">
    <location>
        <begin position="178"/>
        <end position="210"/>
    </location>
</feature>
<dbReference type="Pfam" id="PF12796">
    <property type="entry name" value="Ank_2"/>
    <property type="match status" value="2"/>
</dbReference>
<dbReference type="Proteomes" id="UP000678545">
    <property type="component" value="Unassembled WGS sequence"/>
</dbReference>
<evidence type="ECO:0000256" key="1">
    <source>
        <dbReference type="PROSITE-ProRule" id="PRU00023"/>
    </source>
</evidence>
<dbReference type="SUPFAM" id="SSF48403">
    <property type="entry name" value="Ankyrin repeat"/>
    <property type="match status" value="1"/>
</dbReference>
<dbReference type="Gene3D" id="1.25.40.20">
    <property type="entry name" value="Ankyrin repeat-containing domain"/>
    <property type="match status" value="1"/>
</dbReference>
<sequence>MRQFQLTSQLRQCSRLTIWFVLFLFSSIICAQSLSPVTSTPSSTSSFEIDKIIRAARFDDLRTIKQFAEQDGDVNLAERERGETLLMISVREQSQKVFDYLLTHPKIKLDQRAKNGDTAIMLAAYLEQNETVQRLIAAGAQVNQAGWTALHYAAVVGSLDIVEMLIARFAYIDAETPNKTTPLMLAARRGEMNVVKYLIAEGADISLKNMLGWTAYDFAVESERRDIAALLQDLMQEKAKEHK</sequence>
<name>A0A941E2J4_9BURK</name>
<dbReference type="PROSITE" id="PS50297">
    <property type="entry name" value="ANK_REP_REGION"/>
    <property type="match status" value="3"/>
</dbReference>
<dbReference type="InterPro" id="IPR002110">
    <property type="entry name" value="Ankyrin_rpt"/>
</dbReference>
<proteinExistence type="predicted"/>
<dbReference type="PRINTS" id="PR01415">
    <property type="entry name" value="ANKYRIN"/>
</dbReference>
<dbReference type="RefSeq" id="WP_212673681.1">
    <property type="nucleotide sequence ID" value="NZ_JAGSPJ010000001.1"/>
</dbReference>
<dbReference type="EMBL" id="JAGSPJ010000001">
    <property type="protein sequence ID" value="MBR7798508.1"/>
    <property type="molecule type" value="Genomic_DNA"/>
</dbReference>
<accession>A0A941E2J4</accession>
<gene>
    <name evidence="2" type="ORF">KDM90_00600</name>
</gene>
<feature type="repeat" description="ANK" evidence="1">
    <location>
        <begin position="145"/>
        <end position="177"/>
    </location>
</feature>
<protein>
    <submittedName>
        <fullName evidence="2">Ankyrin repeat domain-containing protein</fullName>
    </submittedName>
</protein>